<evidence type="ECO:0000313" key="2">
    <source>
        <dbReference type="Proteomes" id="UP001364617"/>
    </source>
</evidence>
<protein>
    <submittedName>
        <fullName evidence="1">Uncharacterized protein</fullName>
    </submittedName>
</protein>
<dbReference type="Proteomes" id="UP001364617">
    <property type="component" value="Unassembled WGS sequence"/>
</dbReference>
<proteinExistence type="predicted"/>
<dbReference type="EMBL" id="JAYKXH010000009">
    <property type="protein sequence ID" value="KAK7158283.1"/>
    <property type="molecule type" value="Genomic_DNA"/>
</dbReference>
<evidence type="ECO:0000313" key="1">
    <source>
        <dbReference type="EMBL" id="KAK7158283.1"/>
    </source>
</evidence>
<accession>A0AAN9D5A8</accession>
<reference evidence="1 2" key="1">
    <citation type="submission" date="2024-02" db="EMBL/GenBank/DDBJ databases">
        <title>Chromosome-level genome assembly of the Eurasian Minnow (Phoxinus phoxinus).</title>
        <authorList>
            <person name="Oriowo T.O."/>
            <person name="Martin S."/>
            <person name="Stange M."/>
            <person name="Chrysostomakis Y."/>
            <person name="Brown T."/>
            <person name="Winkler S."/>
            <person name="Kukowka S."/>
            <person name="Myers E.W."/>
            <person name="Bohne A."/>
        </authorList>
    </citation>
    <scope>NUCLEOTIDE SEQUENCE [LARGE SCALE GENOMIC DNA]</scope>
    <source>
        <strain evidence="1">ZFMK-TIS-60720</strain>
        <tissue evidence="1">Whole Organism</tissue>
    </source>
</reference>
<organism evidence="1 2">
    <name type="scientific">Phoxinus phoxinus</name>
    <name type="common">Eurasian minnow</name>
    <dbReference type="NCBI Taxonomy" id="58324"/>
    <lineage>
        <taxon>Eukaryota</taxon>
        <taxon>Metazoa</taxon>
        <taxon>Chordata</taxon>
        <taxon>Craniata</taxon>
        <taxon>Vertebrata</taxon>
        <taxon>Euteleostomi</taxon>
        <taxon>Actinopterygii</taxon>
        <taxon>Neopterygii</taxon>
        <taxon>Teleostei</taxon>
        <taxon>Ostariophysi</taxon>
        <taxon>Cypriniformes</taxon>
        <taxon>Leuciscidae</taxon>
        <taxon>Phoxininae</taxon>
        <taxon>Phoxinus</taxon>
    </lineage>
</organism>
<dbReference type="AlphaFoldDB" id="A0AAN9D5A8"/>
<name>A0AAN9D5A8_9TELE</name>
<sequence length="83" mass="9381">MLSWYGWPITYGITTQFPAGRAGTCGVWSSSLISDPDKHKDSIDRSQMVQLPRHFFCEIHLYIHTACGNYTGPDRKSTTWCPG</sequence>
<keyword evidence="2" id="KW-1185">Reference proteome</keyword>
<comment type="caution">
    <text evidence="1">The sequence shown here is derived from an EMBL/GenBank/DDBJ whole genome shotgun (WGS) entry which is preliminary data.</text>
</comment>
<gene>
    <name evidence="1" type="ORF">R3I93_009482</name>
</gene>